<evidence type="ECO:0000313" key="2">
    <source>
        <dbReference type="EMBL" id="VFT97898.1"/>
    </source>
</evidence>
<protein>
    <submittedName>
        <fullName evidence="2">Aste57867_21226 protein</fullName>
    </submittedName>
</protein>
<organism evidence="2 3">
    <name type="scientific">Aphanomyces stellatus</name>
    <dbReference type="NCBI Taxonomy" id="120398"/>
    <lineage>
        <taxon>Eukaryota</taxon>
        <taxon>Sar</taxon>
        <taxon>Stramenopiles</taxon>
        <taxon>Oomycota</taxon>
        <taxon>Saprolegniomycetes</taxon>
        <taxon>Saprolegniales</taxon>
        <taxon>Verrucalvaceae</taxon>
        <taxon>Aphanomyces</taxon>
    </lineage>
</organism>
<evidence type="ECO:0000313" key="1">
    <source>
        <dbReference type="EMBL" id="KAF0687006.1"/>
    </source>
</evidence>
<gene>
    <name evidence="2" type="primary">Aste57867_21226</name>
    <name evidence="1" type="ORF">As57867_021158</name>
    <name evidence="2" type="ORF">ASTE57867_21226</name>
</gene>
<dbReference type="AlphaFoldDB" id="A0A485LHN5"/>
<dbReference type="Proteomes" id="UP000332933">
    <property type="component" value="Unassembled WGS sequence"/>
</dbReference>
<reference evidence="2 3" key="1">
    <citation type="submission" date="2019-03" db="EMBL/GenBank/DDBJ databases">
        <authorList>
            <person name="Gaulin E."/>
            <person name="Dumas B."/>
        </authorList>
    </citation>
    <scope>NUCLEOTIDE SEQUENCE [LARGE SCALE GENOMIC DNA]</scope>
    <source>
        <strain evidence="2">CBS 568.67</strain>
    </source>
</reference>
<name>A0A485LHN5_9STRA</name>
<evidence type="ECO:0000313" key="3">
    <source>
        <dbReference type="Proteomes" id="UP000332933"/>
    </source>
</evidence>
<accession>A0A485LHN5</accession>
<proteinExistence type="predicted"/>
<dbReference type="EMBL" id="CAADRA010006988">
    <property type="protein sequence ID" value="VFT97898.1"/>
    <property type="molecule type" value="Genomic_DNA"/>
</dbReference>
<sequence>MVRCPKRFCDPSTKFEVLRPIIDNKLLNSKHPLFVRPKFTLIIHQCPYKMRHLVVAALLTAMACAQNCSFENLGPYANFAAGPFFIADKDICPNSCVVSKTCGILNDVDNYAAVASFDGLRPNISEL</sequence>
<dbReference type="EMBL" id="VJMH01006962">
    <property type="protein sequence ID" value="KAF0687006.1"/>
    <property type="molecule type" value="Genomic_DNA"/>
</dbReference>
<keyword evidence="3" id="KW-1185">Reference proteome</keyword>
<reference evidence="1" key="2">
    <citation type="submission" date="2019-06" db="EMBL/GenBank/DDBJ databases">
        <title>Genomics analysis of Aphanomyces spp. identifies a new class of oomycete effector associated with host adaptation.</title>
        <authorList>
            <person name="Gaulin E."/>
        </authorList>
    </citation>
    <scope>NUCLEOTIDE SEQUENCE</scope>
    <source>
        <strain evidence="1">CBS 578.67</strain>
    </source>
</reference>